<dbReference type="EMBL" id="JAEAOA010001970">
    <property type="protein sequence ID" value="KAK3583898.1"/>
    <property type="molecule type" value="Genomic_DNA"/>
</dbReference>
<reference evidence="1" key="3">
    <citation type="submission" date="2023-05" db="EMBL/GenBank/DDBJ databases">
        <authorList>
            <person name="Smith C.H."/>
        </authorList>
    </citation>
    <scope>NUCLEOTIDE SEQUENCE</scope>
    <source>
        <strain evidence="1">CHS0354</strain>
        <tissue evidence="1">Mantle</tissue>
    </source>
</reference>
<evidence type="ECO:0000313" key="1">
    <source>
        <dbReference type="EMBL" id="KAK3583898.1"/>
    </source>
</evidence>
<gene>
    <name evidence="1" type="ORF">CHS0354_033676</name>
</gene>
<keyword evidence="2" id="KW-1185">Reference proteome</keyword>
<accession>A0AAE0S2K1</accession>
<reference evidence="1" key="1">
    <citation type="journal article" date="2021" name="Genome Biol. Evol.">
        <title>A High-Quality Reference Genome for a Parasitic Bivalve with Doubly Uniparental Inheritance (Bivalvia: Unionida).</title>
        <authorList>
            <person name="Smith C.H."/>
        </authorList>
    </citation>
    <scope>NUCLEOTIDE SEQUENCE</scope>
    <source>
        <strain evidence="1">CHS0354</strain>
    </source>
</reference>
<evidence type="ECO:0000313" key="2">
    <source>
        <dbReference type="Proteomes" id="UP001195483"/>
    </source>
</evidence>
<dbReference type="AlphaFoldDB" id="A0AAE0S2K1"/>
<comment type="caution">
    <text evidence="1">The sequence shown here is derived from an EMBL/GenBank/DDBJ whole genome shotgun (WGS) entry which is preliminary data.</text>
</comment>
<dbReference type="Proteomes" id="UP001195483">
    <property type="component" value="Unassembled WGS sequence"/>
</dbReference>
<proteinExistence type="predicted"/>
<organism evidence="1 2">
    <name type="scientific">Potamilus streckersoni</name>
    <dbReference type="NCBI Taxonomy" id="2493646"/>
    <lineage>
        <taxon>Eukaryota</taxon>
        <taxon>Metazoa</taxon>
        <taxon>Spiralia</taxon>
        <taxon>Lophotrochozoa</taxon>
        <taxon>Mollusca</taxon>
        <taxon>Bivalvia</taxon>
        <taxon>Autobranchia</taxon>
        <taxon>Heteroconchia</taxon>
        <taxon>Palaeoheterodonta</taxon>
        <taxon>Unionida</taxon>
        <taxon>Unionoidea</taxon>
        <taxon>Unionidae</taxon>
        <taxon>Ambleminae</taxon>
        <taxon>Lampsilini</taxon>
        <taxon>Potamilus</taxon>
    </lineage>
</organism>
<protein>
    <submittedName>
        <fullName evidence="1">Uncharacterized protein</fullName>
    </submittedName>
</protein>
<reference evidence="1" key="2">
    <citation type="journal article" date="2021" name="Genome Biol. Evol.">
        <title>Developing a high-quality reference genome for a parasitic bivalve with doubly uniparental inheritance (Bivalvia: Unionida).</title>
        <authorList>
            <person name="Smith C.H."/>
        </authorList>
    </citation>
    <scope>NUCLEOTIDE SEQUENCE</scope>
    <source>
        <strain evidence="1">CHS0354</strain>
        <tissue evidence="1">Mantle</tissue>
    </source>
</reference>
<name>A0AAE0S2K1_9BIVA</name>
<sequence length="62" mass="7304">MAALEKQTLTGDDSKNWNLISNEDHFTIKRHRRKRPDETKLNNSPEGFLKTLVSRIYGQTRF</sequence>